<reference evidence="1" key="1">
    <citation type="submission" date="2022-04" db="EMBL/GenBank/DDBJ databases">
        <title>Genome of the entomopathogenic fungus Entomophthora muscae.</title>
        <authorList>
            <person name="Elya C."/>
            <person name="Lovett B.R."/>
            <person name="Lee E."/>
            <person name="Macias A.M."/>
            <person name="Hajek A.E."/>
            <person name="De Bivort B.L."/>
            <person name="Kasson M.T."/>
            <person name="De Fine Licht H.H."/>
            <person name="Stajich J.E."/>
        </authorList>
    </citation>
    <scope>NUCLEOTIDE SEQUENCE</scope>
    <source>
        <strain evidence="1">Berkeley</strain>
    </source>
</reference>
<name>A0ACC2RD91_9FUNG</name>
<comment type="caution">
    <text evidence="1">The sequence shown here is derived from an EMBL/GenBank/DDBJ whole genome shotgun (WGS) entry which is preliminary data.</text>
</comment>
<sequence length="305" mass="34283">MSCQEYLQYQRQRWETEQLLVASNQPLPAFFPSPRVLDQEIIPSPAPHLSFPGVPLLQQLSQPSSTMSTATGELPLFPSSLSYDYSKLGFAYLTMLGLTEQVIPHMKVWRPWAMAANYVMWMAPVIYWAFQARPFPLTEGSPGSPPGHDSFLLLIWSTSPDLWGQFSSSVLRVSNNTSHLLYLMEDLLGRAQDLLISGENLVKSLTYDYLDLLLLDLLPGLLHEEDSPSSALSVKDSQPIYWPIPGPQVQSTQCTPGFLQGWLLWGSTSTFFNCPPRPLLGLLFEQPYQCCTGWYPGESFPWDGS</sequence>
<evidence type="ECO:0000313" key="1">
    <source>
        <dbReference type="EMBL" id="KAJ9048033.1"/>
    </source>
</evidence>
<accession>A0ACC2RD91</accession>
<dbReference type="EMBL" id="QTSX02007676">
    <property type="protein sequence ID" value="KAJ9048033.1"/>
    <property type="molecule type" value="Genomic_DNA"/>
</dbReference>
<gene>
    <name evidence="1" type="ORF">DSO57_1039041</name>
</gene>
<protein>
    <submittedName>
        <fullName evidence="1">Uncharacterized protein</fullName>
    </submittedName>
</protein>
<organism evidence="1 2">
    <name type="scientific">Entomophthora muscae</name>
    <dbReference type="NCBI Taxonomy" id="34485"/>
    <lineage>
        <taxon>Eukaryota</taxon>
        <taxon>Fungi</taxon>
        <taxon>Fungi incertae sedis</taxon>
        <taxon>Zoopagomycota</taxon>
        <taxon>Entomophthoromycotina</taxon>
        <taxon>Entomophthoromycetes</taxon>
        <taxon>Entomophthorales</taxon>
        <taxon>Entomophthoraceae</taxon>
        <taxon>Entomophthora</taxon>
    </lineage>
</organism>
<dbReference type="Proteomes" id="UP001165960">
    <property type="component" value="Unassembled WGS sequence"/>
</dbReference>
<keyword evidence="2" id="KW-1185">Reference proteome</keyword>
<evidence type="ECO:0000313" key="2">
    <source>
        <dbReference type="Proteomes" id="UP001165960"/>
    </source>
</evidence>
<proteinExistence type="predicted"/>